<comment type="caution">
    <text evidence="1">The sequence shown here is derived from an EMBL/GenBank/DDBJ whole genome shotgun (WGS) entry which is preliminary data.</text>
</comment>
<evidence type="ECO:0000313" key="1">
    <source>
        <dbReference type="EMBL" id="MBF9071748.1"/>
    </source>
</evidence>
<keyword evidence="2" id="KW-1185">Reference proteome</keyword>
<organism evidence="1 2">
    <name type="scientific">Streptacidiphilus fuscans</name>
    <dbReference type="NCBI Taxonomy" id="2789292"/>
    <lineage>
        <taxon>Bacteria</taxon>
        <taxon>Bacillati</taxon>
        <taxon>Actinomycetota</taxon>
        <taxon>Actinomycetes</taxon>
        <taxon>Kitasatosporales</taxon>
        <taxon>Streptomycetaceae</taxon>
        <taxon>Streptacidiphilus</taxon>
    </lineage>
</organism>
<accession>A0A931FFL7</accession>
<protein>
    <recommendedName>
        <fullName evidence="3">GGDEF domain-containing protein</fullName>
    </recommendedName>
</protein>
<dbReference type="Gene3D" id="3.30.70.270">
    <property type="match status" value="1"/>
</dbReference>
<proteinExistence type="predicted"/>
<dbReference type="EMBL" id="JADPRT010000013">
    <property type="protein sequence ID" value="MBF9071748.1"/>
    <property type="molecule type" value="Genomic_DNA"/>
</dbReference>
<name>A0A931FFL7_9ACTN</name>
<sequence>MDQSANTTKDVLATSVPLFDPSAMPLRQWCSGSREDPLTGLVAFPDFHTSIPRALAAELEAGGLVALAIGDVDGLKEHVEQTNATDAASFGHLAGNQVMARLGATTRTWFRDQSWAAACAATFGGDEVIIAAAVEDPAAFHRALCGLRDRLTEVLPTRVSFALAVAGPGHLPAERKGNAWKHEFTDHLLAAVDRCLFAHKAARRTAGTEGGVIAVTEAPGTGAADALQPLPGPDQVLHVTARPGRLGGRPVLLLPCQGPAGLRGRRLRVSFPQAGPRTLVVVSAVGQAALPVDEGADAAGVALVLGGIREAAQHSVPDDLSAALAAAGADWAVLPEHERAQMLHLITESADPQVRADRMAAAVVACTRSPK</sequence>
<dbReference type="AlphaFoldDB" id="A0A931FFL7"/>
<evidence type="ECO:0008006" key="3">
    <source>
        <dbReference type="Google" id="ProtNLM"/>
    </source>
</evidence>
<reference evidence="1" key="1">
    <citation type="submission" date="2020-11" db="EMBL/GenBank/DDBJ databases">
        <title>Isolation and identification of active actinomycetes.</title>
        <authorList>
            <person name="Yu B."/>
        </authorList>
    </citation>
    <scope>NUCLEOTIDE SEQUENCE</scope>
    <source>
        <strain evidence="1">NEAU-YB345</strain>
    </source>
</reference>
<dbReference type="RefSeq" id="WP_196196920.1">
    <property type="nucleotide sequence ID" value="NZ_JADPRT010000013.1"/>
</dbReference>
<gene>
    <name evidence="1" type="ORF">I2501_27365</name>
</gene>
<dbReference type="Proteomes" id="UP000657385">
    <property type="component" value="Unassembled WGS sequence"/>
</dbReference>
<evidence type="ECO:0000313" key="2">
    <source>
        <dbReference type="Proteomes" id="UP000657385"/>
    </source>
</evidence>
<dbReference type="InterPro" id="IPR043128">
    <property type="entry name" value="Rev_trsase/Diguanyl_cyclase"/>
</dbReference>